<sequence length="265" mass="31556">ASSEVRMCIHSDAENCARPFVSFKQRYRFASRYNLLGCAIEKNFSTLLTAILCFLHDERKFTSKERKLVKEDFHHRFCGPRNEASTIKTAMRRMGSNESMTLFAITREPVDRFISGFVDKCIKEETWRFHPDRCCGCKRDVECFVEKMYKRIIKSRGEKQRTSFDDDHFFPQSWRCEFSSHLRNYTILDFSAADSNGFYTKLLKLLHDHRVPPSSLSLIESTLHTSRTDHSTIQSEERREFERRIRNSPQIMERITRMYYYDFIL</sequence>
<gene>
    <name evidence="1" type="ORF">PENTCL1PPCAC_21275</name>
    <name evidence="2" type="ORF">PENTCL1PPCAC_30622</name>
</gene>
<reference evidence="2" key="1">
    <citation type="submission" date="2023-10" db="EMBL/GenBank/DDBJ databases">
        <title>Genome assembly of Pristionchus species.</title>
        <authorList>
            <person name="Yoshida K."/>
            <person name="Sommer R.J."/>
        </authorList>
    </citation>
    <scope>NUCLEOTIDE SEQUENCE</scope>
    <source>
        <strain evidence="2">RS0144</strain>
    </source>
</reference>
<dbReference type="PANTHER" id="PTHR22900:SF13">
    <property type="entry name" value="CARBOHYDRATE SULFOTRANSFERASE-RELATED"/>
    <property type="match status" value="1"/>
</dbReference>
<organism evidence="2 3">
    <name type="scientific">Pristionchus entomophagus</name>
    <dbReference type="NCBI Taxonomy" id="358040"/>
    <lineage>
        <taxon>Eukaryota</taxon>
        <taxon>Metazoa</taxon>
        <taxon>Ecdysozoa</taxon>
        <taxon>Nematoda</taxon>
        <taxon>Chromadorea</taxon>
        <taxon>Rhabditida</taxon>
        <taxon>Rhabditina</taxon>
        <taxon>Diplogasteromorpha</taxon>
        <taxon>Diplogasteroidea</taxon>
        <taxon>Neodiplogasteridae</taxon>
        <taxon>Pristionchus</taxon>
    </lineage>
</organism>
<dbReference type="EMBL" id="BTSX01000091">
    <property type="protein sequence ID" value="GMT08448.1"/>
    <property type="molecule type" value="Genomic_DNA"/>
</dbReference>
<feature type="non-terminal residue" evidence="2">
    <location>
        <position position="265"/>
    </location>
</feature>
<dbReference type="GO" id="GO:0016020">
    <property type="term" value="C:membrane"/>
    <property type="evidence" value="ECO:0007669"/>
    <property type="project" value="InterPro"/>
</dbReference>
<evidence type="ECO:0000313" key="2">
    <source>
        <dbReference type="EMBL" id="GMT08448.1"/>
    </source>
</evidence>
<keyword evidence="3" id="KW-1185">Reference proteome</keyword>
<protein>
    <recommendedName>
        <fullName evidence="4">Carbohydrate sulfotransferase</fullName>
    </recommendedName>
</protein>
<proteinExistence type="predicted"/>
<dbReference type="Pfam" id="PF03567">
    <property type="entry name" value="Sulfotransfer_2"/>
    <property type="match status" value="1"/>
</dbReference>
<evidence type="ECO:0000313" key="1">
    <source>
        <dbReference type="EMBL" id="GMS99100.1"/>
    </source>
</evidence>
<dbReference type="Proteomes" id="UP001432027">
    <property type="component" value="Unassembled WGS sequence"/>
</dbReference>
<name>A0AAV5UP60_9BILA</name>
<dbReference type="EMBL" id="BTSX01000005">
    <property type="protein sequence ID" value="GMS99100.1"/>
    <property type="molecule type" value="Genomic_DNA"/>
</dbReference>
<dbReference type="InterPro" id="IPR005331">
    <property type="entry name" value="Sulfotransferase"/>
</dbReference>
<accession>A0AAV5UP60</accession>
<dbReference type="GO" id="GO:0047756">
    <property type="term" value="F:chondroitin 4-sulfotransferase activity"/>
    <property type="evidence" value="ECO:0007669"/>
    <property type="project" value="InterPro"/>
</dbReference>
<feature type="non-terminal residue" evidence="2">
    <location>
        <position position="1"/>
    </location>
</feature>
<dbReference type="InterPro" id="IPR007669">
    <property type="entry name" value="Chst-1-like"/>
</dbReference>
<evidence type="ECO:0008006" key="4">
    <source>
        <dbReference type="Google" id="ProtNLM"/>
    </source>
</evidence>
<dbReference type="AlphaFoldDB" id="A0AAV5UP60"/>
<evidence type="ECO:0000313" key="3">
    <source>
        <dbReference type="Proteomes" id="UP001432027"/>
    </source>
</evidence>
<comment type="caution">
    <text evidence="2">The sequence shown here is derived from an EMBL/GenBank/DDBJ whole genome shotgun (WGS) entry which is preliminary data.</text>
</comment>
<dbReference type="PANTHER" id="PTHR22900">
    <property type="entry name" value="PROTEIN CBG14245-RELATED"/>
    <property type="match status" value="1"/>
</dbReference>
<dbReference type="GO" id="GO:0050650">
    <property type="term" value="P:chondroitin sulfate proteoglycan biosynthetic process"/>
    <property type="evidence" value="ECO:0007669"/>
    <property type="project" value="InterPro"/>
</dbReference>
<dbReference type="GO" id="GO:1902884">
    <property type="term" value="P:positive regulation of response to oxidative stress"/>
    <property type="evidence" value="ECO:0007669"/>
    <property type="project" value="InterPro"/>
</dbReference>